<dbReference type="RefSeq" id="XP_001884106.1">
    <property type="nucleotide sequence ID" value="XM_001884071.1"/>
</dbReference>
<reference evidence="2 3" key="1">
    <citation type="journal article" date="2008" name="Nature">
        <title>The genome of Laccaria bicolor provides insights into mycorrhizal symbiosis.</title>
        <authorList>
            <person name="Martin F."/>
            <person name="Aerts A."/>
            <person name="Ahren D."/>
            <person name="Brun A."/>
            <person name="Danchin E.G.J."/>
            <person name="Duchaussoy F."/>
            <person name="Gibon J."/>
            <person name="Kohler A."/>
            <person name="Lindquist E."/>
            <person name="Pereda V."/>
            <person name="Salamov A."/>
            <person name="Shapiro H.J."/>
            <person name="Wuyts J."/>
            <person name="Blaudez D."/>
            <person name="Buee M."/>
            <person name="Brokstein P."/>
            <person name="Canbaeck B."/>
            <person name="Cohen D."/>
            <person name="Courty P.E."/>
            <person name="Coutinho P.M."/>
            <person name="Delaruelle C."/>
            <person name="Detter J.C."/>
            <person name="Deveau A."/>
            <person name="DiFazio S."/>
            <person name="Duplessis S."/>
            <person name="Fraissinet-Tachet L."/>
            <person name="Lucic E."/>
            <person name="Frey-Klett P."/>
            <person name="Fourrey C."/>
            <person name="Feussner I."/>
            <person name="Gay G."/>
            <person name="Grimwood J."/>
            <person name="Hoegger P.J."/>
            <person name="Jain P."/>
            <person name="Kilaru S."/>
            <person name="Labbe J."/>
            <person name="Lin Y.C."/>
            <person name="Legue V."/>
            <person name="Le Tacon F."/>
            <person name="Marmeisse R."/>
            <person name="Melayah D."/>
            <person name="Montanini B."/>
            <person name="Muratet M."/>
            <person name="Nehls U."/>
            <person name="Niculita-Hirzel H."/>
            <person name="Oudot-Le Secq M.P."/>
            <person name="Peter M."/>
            <person name="Quesneville H."/>
            <person name="Rajashekar B."/>
            <person name="Reich M."/>
            <person name="Rouhier N."/>
            <person name="Schmutz J."/>
            <person name="Yin T."/>
            <person name="Chalot M."/>
            <person name="Henrissat B."/>
            <person name="Kuees U."/>
            <person name="Lucas S."/>
            <person name="Van de Peer Y."/>
            <person name="Podila G.K."/>
            <person name="Polle A."/>
            <person name="Pukkila P.J."/>
            <person name="Richardson P.M."/>
            <person name="Rouze P."/>
            <person name="Sanders I.R."/>
            <person name="Stajich J.E."/>
            <person name="Tunlid A."/>
            <person name="Tuskan G."/>
            <person name="Grigoriev I.V."/>
        </authorList>
    </citation>
    <scope>NUCLEOTIDE SEQUENCE [LARGE SCALE GENOMIC DNA]</scope>
    <source>
        <strain evidence="3">S238N-H82 / ATCC MYA-4686</strain>
    </source>
</reference>
<evidence type="ECO:0000256" key="1">
    <source>
        <dbReference type="SAM" id="MobiDB-lite"/>
    </source>
</evidence>
<dbReference type="EMBL" id="DS547114">
    <property type="protein sequence ID" value="EDR05141.1"/>
    <property type="molecule type" value="Genomic_DNA"/>
</dbReference>
<keyword evidence="3" id="KW-1185">Reference proteome</keyword>
<sequence length="174" mass="19944">MTSTESLEKLACSDWKAEMQATFKLIKEHDKTQEKDIANHNKKALEQEKQECVLDKQHAAEKKKAEVEVEKQLVQWHCEMAGLGKFAMEEMEKLKKKKLPQKAKAKRAAKSTRLQERNQEYFDFSMLSPNNPTPQAGPAPTPQKAKTHNDTVSTPEQPQLQPQPQLKQQPHPHP</sequence>
<evidence type="ECO:0000313" key="3">
    <source>
        <dbReference type="Proteomes" id="UP000001194"/>
    </source>
</evidence>
<feature type="compositionally biased region" description="Basic residues" evidence="1">
    <location>
        <begin position="95"/>
        <end position="110"/>
    </location>
</feature>
<dbReference type="HOGENOM" id="CLU_1540318_0_0_1"/>
<proteinExistence type="predicted"/>
<organism evidence="3">
    <name type="scientific">Laccaria bicolor (strain S238N-H82 / ATCC MYA-4686)</name>
    <name type="common">Bicoloured deceiver</name>
    <name type="synonym">Laccaria laccata var. bicolor</name>
    <dbReference type="NCBI Taxonomy" id="486041"/>
    <lineage>
        <taxon>Eukaryota</taxon>
        <taxon>Fungi</taxon>
        <taxon>Dikarya</taxon>
        <taxon>Basidiomycota</taxon>
        <taxon>Agaricomycotina</taxon>
        <taxon>Agaricomycetes</taxon>
        <taxon>Agaricomycetidae</taxon>
        <taxon>Agaricales</taxon>
        <taxon>Agaricineae</taxon>
        <taxon>Hydnangiaceae</taxon>
        <taxon>Laccaria</taxon>
    </lineage>
</organism>
<dbReference type="KEGG" id="lbc:LACBIDRAFT_329914"/>
<name>B0DJL7_LACBS</name>
<feature type="region of interest" description="Disordered" evidence="1">
    <location>
        <begin position="95"/>
        <end position="174"/>
    </location>
</feature>
<protein>
    <submittedName>
        <fullName evidence="2">Predicted protein</fullName>
    </submittedName>
</protein>
<evidence type="ECO:0000313" key="2">
    <source>
        <dbReference type="EMBL" id="EDR05141.1"/>
    </source>
</evidence>
<dbReference type="AlphaFoldDB" id="B0DJL7"/>
<feature type="compositionally biased region" description="Pro residues" evidence="1">
    <location>
        <begin position="131"/>
        <end position="141"/>
    </location>
</feature>
<feature type="compositionally biased region" description="Low complexity" evidence="1">
    <location>
        <begin position="155"/>
        <end position="174"/>
    </location>
</feature>
<dbReference type="InParanoid" id="B0DJL7"/>
<dbReference type="GeneID" id="6079784"/>
<dbReference type="Proteomes" id="UP000001194">
    <property type="component" value="Unassembled WGS sequence"/>
</dbReference>
<accession>B0DJL7</accession>
<gene>
    <name evidence="2" type="ORF">LACBIDRAFT_329914</name>
</gene>